<dbReference type="Pfam" id="PF00289">
    <property type="entry name" value="Biotin_carb_N"/>
    <property type="match status" value="1"/>
</dbReference>
<dbReference type="OMA" id="IGPKHYS"/>
<evidence type="ECO:0000259" key="12">
    <source>
        <dbReference type="PROSITE" id="PS50975"/>
    </source>
</evidence>
<dbReference type="PROSITE" id="PS50968">
    <property type="entry name" value="BIOTINYL_LIPOYL"/>
    <property type="match status" value="1"/>
</dbReference>
<feature type="domain" description="Lipoyl-binding" evidence="11">
    <location>
        <begin position="589"/>
        <end position="667"/>
    </location>
</feature>
<dbReference type="GO" id="GO:0004658">
    <property type="term" value="F:propionyl-CoA carboxylase activity"/>
    <property type="evidence" value="ECO:0007669"/>
    <property type="project" value="TreeGrafter"/>
</dbReference>
<name>A0A0S4JIQ8_BODSA</name>
<dbReference type="GO" id="GO:0046872">
    <property type="term" value="F:metal ion binding"/>
    <property type="evidence" value="ECO:0007669"/>
    <property type="project" value="InterPro"/>
</dbReference>
<dbReference type="Gene3D" id="2.40.50.100">
    <property type="match status" value="1"/>
</dbReference>
<comment type="subcellular location">
    <subcellularLocation>
        <location evidence="2">Mitochondrion matrix</location>
    </subcellularLocation>
</comment>
<dbReference type="Pfam" id="PF00364">
    <property type="entry name" value="Biotin_lipoyl"/>
    <property type="match status" value="1"/>
</dbReference>
<reference evidence="15" key="1">
    <citation type="submission" date="2015-09" db="EMBL/GenBank/DDBJ databases">
        <authorList>
            <consortium name="Pathogen Informatics"/>
        </authorList>
    </citation>
    <scope>NUCLEOTIDE SEQUENCE [LARGE SCALE GENOMIC DNA]</scope>
    <source>
        <strain evidence="15">Lake Konstanz</strain>
    </source>
</reference>
<evidence type="ECO:0000256" key="2">
    <source>
        <dbReference type="ARBA" id="ARBA00004305"/>
    </source>
</evidence>
<dbReference type="InterPro" id="IPR011764">
    <property type="entry name" value="Biotin_carboxylation_dom"/>
</dbReference>
<evidence type="ECO:0000256" key="10">
    <source>
        <dbReference type="PROSITE-ProRule" id="PRU00409"/>
    </source>
</evidence>
<dbReference type="InterPro" id="IPR050856">
    <property type="entry name" value="Biotin_carboxylase_complex"/>
</dbReference>
<evidence type="ECO:0000256" key="9">
    <source>
        <dbReference type="ARBA" id="ARBA00023267"/>
    </source>
</evidence>
<accession>A0A0S4JIQ8</accession>
<dbReference type="Proteomes" id="UP000051952">
    <property type="component" value="Unassembled WGS sequence"/>
</dbReference>
<dbReference type="PROSITE" id="PS00867">
    <property type="entry name" value="CPSASE_2"/>
    <property type="match status" value="1"/>
</dbReference>
<protein>
    <submittedName>
        <fullName evidence="14">Carboxylase, putative</fullName>
    </submittedName>
</protein>
<dbReference type="VEuPathDB" id="TriTrypDB:BSAL_31400"/>
<gene>
    <name evidence="14" type="ORF">BSAL_31400</name>
</gene>
<evidence type="ECO:0000259" key="11">
    <source>
        <dbReference type="PROSITE" id="PS50968"/>
    </source>
</evidence>
<dbReference type="GO" id="GO:0005759">
    <property type="term" value="C:mitochondrial matrix"/>
    <property type="evidence" value="ECO:0007669"/>
    <property type="project" value="UniProtKB-SubCell"/>
</dbReference>
<evidence type="ECO:0000256" key="4">
    <source>
        <dbReference type="ARBA" id="ARBA00022741"/>
    </source>
</evidence>
<dbReference type="FunFam" id="3.30.1490.20:FF:000003">
    <property type="entry name" value="acetyl-CoA carboxylase isoform X1"/>
    <property type="match status" value="1"/>
</dbReference>
<evidence type="ECO:0000313" key="15">
    <source>
        <dbReference type="Proteomes" id="UP000051952"/>
    </source>
</evidence>
<dbReference type="InterPro" id="IPR011054">
    <property type="entry name" value="Rudment_hybrid_motif"/>
</dbReference>
<feature type="domain" description="ATP-grasp" evidence="12">
    <location>
        <begin position="125"/>
        <end position="322"/>
    </location>
</feature>
<dbReference type="InterPro" id="IPR011761">
    <property type="entry name" value="ATP-grasp"/>
</dbReference>
<dbReference type="FunFam" id="3.40.50.20:FF:000010">
    <property type="entry name" value="Propionyl-CoA carboxylase subunit alpha"/>
    <property type="match status" value="1"/>
</dbReference>
<evidence type="ECO:0000256" key="6">
    <source>
        <dbReference type="ARBA" id="ARBA00022946"/>
    </source>
</evidence>
<proteinExistence type="predicted"/>
<dbReference type="SUPFAM" id="SSF52440">
    <property type="entry name" value="PreATP-grasp domain"/>
    <property type="match status" value="1"/>
</dbReference>
<dbReference type="FunFam" id="2.40.50.100:FF:000003">
    <property type="entry name" value="Acetyl-CoA carboxylase biotin carboxyl carrier protein"/>
    <property type="match status" value="1"/>
</dbReference>
<dbReference type="SUPFAM" id="SSF51246">
    <property type="entry name" value="Rudiment single hybrid motif"/>
    <property type="match status" value="1"/>
</dbReference>
<dbReference type="PROSITE" id="PS50975">
    <property type="entry name" value="ATP_GRASP"/>
    <property type="match status" value="1"/>
</dbReference>
<dbReference type="PROSITE" id="PS50979">
    <property type="entry name" value="BC"/>
    <property type="match status" value="1"/>
</dbReference>
<keyword evidence="9" id="KW-0092">Biotin</keyword>
<dbReference type="FunFam" id="3.30.470.20:FF:000028">
    <property type="entry name" value="Methylcrotonoyl-CoA carboxylase subunit alpha, mitochondrial"/>
    <property type="match status" value="1"/>
</dbReference>
<dbReference type="OrthoDB" id="196847at2759"/>
<dbReference type="InterPro" id="IPR000089">
    <property type="entry name" value="Biotin_lipoyl"/>
</dbReference>
<dbReference type="GO" id="GO:0006629">
    <property type="term" value="P:lipid metabolic process"/>
    <property type="evidence" value="ECO:0007669"/>
    <property type="project" value="UniProtKB-KW"/>
</dbReference>
<dbReference type="Gene3D" id="3.30.700.30">
    <property type="match status" value="1"/>
</dbReference>
<dbReference type="NCBIfam" id="NF006367">
    <property type="entry name" value="PRK08591.1"/>
    <property type="match status" value="1"/>
</dbReference>
<dbReference type="AlphaFoldDB" id="A0A0S4JIQ8"/>
<evidence type="ECO:0000313" key="14">
    <source>
        <dbReference type="EMBL" id="CUG91340.1"/>
    </source>
</evidence>
<dbReference type="EMBL" id="CYKH01001907">
    <property type="protein sequence ID" value="CUG91340.1"/>
    <property type="molecule type" value="Genomic_DNA"/>
</dbReference>
<evidence type="ECO:0000256" key="5">
    <source>
        <dbReference type="ARBA" id="ARBA00022840"/>
    </source>
</evidence>
<dbReference type="InterPro" id="IPR005479">
    <property type="entry name" value="CPAse_ATP-bd"/>
</dbReference>
<dbReference type="InterPro" id="IPR005481">
    <property type="entry name" value="BC-like_N"/>
</dbReference>
<dbReference type="PANTHER" id="PTHR18866">
    <property type="entry name" value="CARBOXYLASE:PYRUVATE/ACETYL-COA/PROPIONYL-COA CARBOXYLASE"/>
    <property type="match status" value="1"/>
</dbReference>
<keyword evidence="6" id="KW-0809">Transit peptide</keyword>
<evidence type="ECO:0000256" key="3">
    <source>
        <dbReference type="ARBA" id="ARBA00022598"/>
    </source>
</evidence>
<dbReference type="SUPFAM" id="SSF51230">
    <property type="entry name" value="Single hybrid motif"/>
    <property type="match status" value="1"/>
</dbReference>
<dbReference type="InterPro" id="IPR016185">
    <property type="entry name" value="PreATP-grasp_dom_sf"/>
</dbReference>
<keyword evidence="3" id="KW-0436">Ligase</keyword>
<dbReference type="PANTHER" id="PTHR18866:SF33">
    <property type="entry name" value="METHYLCROTONOYL-COA CARBOXYLASE SUBUNIT ALPHA, MITOCHONDRIAL-RELATED"/>
    <property type="match status" value="1"/>
</dbReference>
<dbReference type="Pfam" id="PF02786">
    <property type="entry name" value="CPSase_L_D2"/>
    <property type="match status" value="1"/>
</dbReference>
<dbReference type="CDD" id="cd06850">
    <property type="entry name" value="biotinyl_domain"/>
    <property type="match status" value="1"/>
</dbReference>
<keyword evidence="4 10" id="KW-0547">Nucleotide-binding</keyword>
<dbReference type="Pfam" id="PF02785">
    <property type="entry name" value="Biotin_carb_C"/>
    <property type="match status" value="1"/>
</dbReference>
<keyword evidence="7" id="KW-0443">Lipid metabolism</keyword>
<keyword evidence="15" id="KW-1185">Reference proteome</keyword>
<evidence type="ECO:0000256" key="7">
    <source>
        <dbReference type="ARBA" id="ARBA00023098"/>
    </source>
</evidence>
<dbReference type="Pfam" id="PF18140">
    <property type="entry name" value="PCC_BT"/>
    <property type="match status" value="1"/>
</dbReference>
<dbReference type="GO" id="GO:0005524">
    <property type="term" value="F:ATP binding"/>
    <property type="evidence" value="ECO:0007669"/>
    <property type="project" value="UniProtKB-UniRule"/>
</dbReference>
<feature type="domain" description="Biotin carboxylation" evidence="13">
    <location>
        <begin position="6"/>
        <end position="451"/>
    </location>
</feature>
<keyword evidence="8" id="KW-0496">Mitochondrion</keyword>
<dbReference type="SUPFAM" id="SSF56059">
    <property type="entry name" value="Glutathione synthetase ATP-binding domain-like"/>
    <property type="match status" value="1"/>
</dbReference>
<evidence type="ECO:0000259" key="13">
    <source>
        <dbReference type="PROSITE" id="PS50979"/>
    </source>
</evidence>
<dbReference type="PROSITE" id="PS00866">
    <property type="entry name" value="CPSASE_1"/>
    <property type="match status" value="1"/>
</dbReference>
<sequence length="667" mass="73325">MSKKPIFDKILIANRGEIACRVIKTCRRLGIKTVAIHSTADEQAKHVRMADEAVCVGPPASAESYLVIEKVIDACVKTGAQAVHPGYGFLSENEHFSAALKKNNIVFIGPDADAIADMGDKIHSKKLAKAAGVTTIPGYIGEILSHKQLLEVANEITYPVMVKASGGGGGKGMRVAYNDTECVEFFDMCKEEAKAAFNNDKMLVEKFIEHPRHIEVQVIADRLGNAVYLNERECSIQRRNQKVLEEAPSELIDAKTRKAMGEQAVALAKAVNYVTAGTVENVVNPKREFFFLEMNTRLQVEHPITELITGVDIVEQMIRASAGLPLSITQDDVKIHGHATEARVYAEDPMKNYFPSIGRLSGYEEPVGEGVRVDSGILEGSQISVYYDPLIAKLCTWGATRDESLDRMEKALDEYVIRGLRHNVCLLRDVITQEKYRKAEITTAYLAETYPDGFKKAPINEAEQQLLLSTSAVIRAIREAALYPTKGGLISTRLAASLGFADAASRSTFDIVQTAATTYEVSNVATGEKKILDVQWKRDFPVVRVTENGKETVLQFWGSDEVTYNMQMKGTTFAVTVMTPQQAELSGFVPEPKVSVNAKQVLSPMPGVIVHLNVEVGQTVVAGFELFTLEAMKMRNKIRSEADGKIKSINVKTGATVDDGQLIIEFE</sequence>
<evidence type="ECO:0000256" key="1">
    <source>
        <dbReference type="ARBA" id="ARBA00001953"/>
    </source>
</evidence>
<dbReference type="InterPro" id="IPR011053">
    <property type="entry name" value="Single_hybrid_motif"/>
</dbReference>
<keyword evidence="5 10" id="KW-0067">ATP-binding</keyword>
<comment type="cofactor">
    <cofactor evidence="1">
        <name>biotin</name>
        <dbReference type="ChEBI" id="CHEBI:57586"/>
    </cofactor>
</comment>
<evidence type="ECO:0000256" key="8">
    <source>
        <dbReference type="ARBA" id="ARBA00023128"/>
    </source>
</evidence>
<dbReference type="InterPro" id="IPR005482">
    <property type="entry name" value="Biotin_COase_C"/>
</dbReference>
<dbReference type="InterPro" id="IPR041265">
    <property type="entry name" value="PCC_BT"/>
</dbReference>
<organism evidence="14 15">
    <name type="scientific">Bodo saltans</name>
    <name type="common">Flagellated protozoan</name>
    <dbReference type="NCBI Taxonomy" id="75058"/>
    <lineage>
        <taxon>Eukaryota</taxon>
        <taxon>Discoba</taxon>
        <taxon>Euglenozoa</taxon>
        <taxon>Kinetoplastea</taxon>
        <taxon>Metakinetoplastina</taxon>
        <taxon>Eubodonida</taxon>
        <taxon>Bodonidae</taxon>
        <taxon>Bodo</taxon>
    </lineage>
</organism>
<dbReference type="SMART" id="SM00878">
    <property type="entry name" value="Biotin_carb_C"/>
    <property type="match status" value="1"/>
</dbReference>
<dbReference type="Gene3D" id="3.30.470.20">
    <property type="entry name" value="ATP-grasp fold, B domain"/>
    <property type="match status" value="1"/>
</dbReference>